<feature type="transmembrane region" description="Helical" evidence="1">
    <location>
        <begin position="30"/>
        <end position="52"/>
    </location>
</feature>
<keyword evidence="1" id="KW-0812">Transmembrane</keyword>
<evidence type="ECO:0000313" key="2">
    <source>
        <dbReference type="EMBL" id="SJN17519.1"/>
    </source>
</evidence>
<evidence type="ECO:0000256" key="1">
    <source>
        <dbReference type="SAM" id="Phobius"/>
    </source>
</evidence>
<name>A0A1R4ICQ4_9MICC</name>
<dbReference type="RefSeq" id="WP_087133420.1">
    <property type="nucleotide sequence ID" value="NZ_FUKP01000011.1"/>
</dbReference>
<keyword evidence="1" id="KW-1133">Transmembrane helix</keyword>
<organism evidence="2 3">
    <name type="scientific">Micrococcus lylae</name>
    <dbReference type="NCBI Taxonomy" id="1273"/>
    <lineage>
        <taxon>Bacteria</taxon>
        <taxon>Bacillati</taxon>
        <taxon>Actinomycetota</taxon>
        <taxon>Actinomycetes</taxon>
        <taxon>Micrococcales</taxon>
        <taxon>Micrococcaceae</taxon>
        <taxon>Micrococcus</taxon>
    </lineage>
</organism>
<dbReference type="Proteomes" id="UP000196230">
    <property type="component" value="Unassembled WGS sequence"/>
</dbReference>
<accession>A0A1R4ICQ4</accession>
<protein>
    <submittedName>
        <fullName evidence="2">Uncharacterized protein</fullName>
    </submittedName>
</protein>
<dbReference type="EMBL" id="FUKP01000011">
    <property type="protein sequence ID" value="SJN17519.1"/>
    <property type="molecule type" value="Genomic_DNA"/>
</dbReference>
<keyword evidence="1" id="KW-0472">Membrane</keyword>
<proteinExistence type="predicted"/>
<feature type="transmembrane region" description="Helical" evidence="1">
    <location>
        <begin position="58"/>
        <end position="80"/>
    </location>
</feature>
<reference evidence="2 3" key="1">
    <citation type="submission" date="2017-02" db="EMBL/GenBank/DDBJ databases">
        <authorList>
            <person name="Peterson S.W."/>
        </authorList>
    </citation>
    <scope>NUCLEOTIDE SEQUENCE [LARGE SCALE GENOMIC DNA]</scope>
    <source>
        <strain evidence="2 3">2B3F</strain>
    </source>
</reference>
<sequence>MQIRDLNDLRADLFGREVVEATARRPVANIVATVLLFLWPIGVVGGILMMVLGRNEPTLPATGAVMIGVGVLLLAAALLLRRHARTAPWHVWRLDPQGITVAGVGPLPWEYVGPPERRLVRAAYSDGQELGWCLPLTQEGIAWMQTLDDGCRQVFDPSLRPRLMVIGRRRPQVVRLMPMRDADMGDWVAVVGEAWERFGGR</sequence>
<dbReference type="AlphaFoldDB" id="A0A1R4ICQ4"/>
<evidence type="ECO:0000313" key="3">
    <source>
        <dbReference type="Proteomes" id="UP000196230"/>
    </source>
</evidence>
<gene>
    <name evidence="2" type="ORF">FM125_01475</name>
</gene>